<feature type="compositionally biased region" description="Basic and acidic residues" evidence="1">
    <location>
        <begin position="485"/>
        <end position="495"/>
    </location>
</feature>
<feature type="compositionally biased region" description="Low complexity" evidence="1">
    <location>
        <begin position="321"/>
        <end position="341"/>
    </location>
</feature>
<feature type="compositionally biased region" description="Basic residues" evidence="1">
    <location>
        <begin position="7"/>
        <end position="29"/>
    </location>
</feature>
<feature type="compositionally biased region" description="Basic and acidic residues" evidence="1">
    <location>
        <begin position="124"/>
        <end position="134"/>
    </location>
</feature>
<feature type="compositionally biased region" description="Basic residues" evidence="1">
    <location>
        <begin position="215"/>
        <end position="225"/>
    </location>
</feature>
<feature type="compositionally biased region" description="Low complexity" evidence="1">
    <location>
        <begin position="390"/>
        <end position="402"/>
    </location>
</feature>
<sequence>DPGLPRPRGRRRPGGRPVHRRGRTRRPGRRAGVPRDGGAGPGRRERGIRGRARGGRPEARGERRDSPLPGGGSSPRLRRDRDPVARPVPPTGPERPRGQGLGTEQRVAAGPQPARPLLRPGGQLDRHPGPEVRRAGLAAVRPGPTRVRGRPPRPPVVHLQHAPGRRRRLPPGLRELARHPGPAERLRQPHRHDRRSRPATHPPFADRSDRSGAGPHHRPVRRGHRERTADAPLRSRGPQRRRRAVPAGPSDAVGRLRTPPVGDPPGVLRLAGTGQGPLLPPDPPQHPGPARAAGAQRDRDPAPRPRGHPRSRRGARAVECAAGQAPAALAGAGRGRQGPARAARRGEGRLPALRTGPAERGTAGPDPRPDPARAVAEPRQPHLAVRRARPAGPAAGSRRLAPVRAREADGPRVRGRPGRRVPPARARARGRSAVARRRRLAQGLRGRLPPDRRDPHVRRRHHGSRGQQLPGPRDRSALRVRHLGVQHERVRQSDSHRRRPGAPAGRPPEGLDLPRVPVDV</sequence>
<feature type="compositionally biased region" description="Basic residues" evidence="1">
    <location>
        <begin position="305"/>
        <end position="315"/>
    </location>
</feature>
<dbReference type="EMBL" id="CADCUS010000178">
    <property type="protein sequence ID" value="CAA9396726.1"/>
    <property type="molecule type" value="Genomic_DNA"/>
</dbReference>
<feature type="compositionally biased region" description="Low complexity" evidence="1">
    <location>
        <begin position="349"/>
        <end position="365"/>
    </location>
</feature>
<name>A0A6J4P027_9PSEU</name>
<proteinExistence type="predicted"/>
<feature type="compositionally biased region" description="Basic residues" evidence="1">
    <location>
        <begin position="188"/>
        <end position="198"/>
    </location>
</feature>
<dbReference type="AlphaFoldDB" id="A0A6J4P027"/>
<feature type="compositionally biased region" description="Basic and acidic residues" evidence="1">
    <location>
        <begin position="55"/>
        <end position="66"/>
    </location>
</feature>
<evidence type="ECO:0000313" key="2">
    <source>
        <dbReference type="EMBL" id="CAA9396726.1"/>
    </source>
</evidence>
<feature type="compositionally biased region" description="Pro residues" evidence="1">
    <location>
        <begin position="278"/>
        <end position="287"/>
    </location>
</feature>
<feature type="compositionally biased region" description="Basic residues" evidence="1">
    <location>
        <begin position="426"/>
        <end position="440"/>
    </location>
</feature>
<feature type="non-terminal residue" evidence="2">
    <location>
        <position position="1"/>
    </location>
</feature>
<organism evidence="2">
    <name type="scientific">uncultured Pseudonocardia sp</name>
    <dbReference type="NCBI Taxonomy" id="211455"/>
    <lineage>
        <taxon>Bacteria</taxon>
        <taxon>Bacillati</taxon>
        <taxon>Actinomycetota</taxon>
        <taxon>Actinomycetes</taxon>
        <taxon>Pseudonocardiales</taxon>
        <taxon>Pseudonocardiaceae</taxon>
        <taxon>Pseudonocardia</taxon>
        <taxon>environmental samples</taxon>
    </lineage>
</organism>
<feature type="non-terminal residue" evidence="2">
    <location>
        <position position="520"/>
    </location>
</feature>
<feature type="region of interest" description="Disordered" evidence="1">
    <location>
        <begin position="1"/>
        <end position="520"/>
    </location>
</feature>
<feature type="compositionally biased region" description="Basic residues" evidence="1">
    <location>
        <begin position="455"/>
        <end position="464"/>
    </location>
</feature>
<gene>
    <name evidence="2" type="ORF">AVDCRST_MAG66-1192</name>
</gene>
<reference evidence="2" key="1">
    <citation type="submission" date="2020-02" db="EMBL/GenBank/DDBJ databases">
        <authorList>
            <person name="Meier V. D."/>
        </authorList>
    </citation>
    <scope>NUCLEOTIDE SEQUENCE</scope>
    <source>
        <strain evidence="2">AVDCRST_MAG66</strain>
    </source>
</reference>
<protein>
    <submittedName>
        <fullName evidence="2">Glucose-methanol-choline (GMC) oxidoreductase:NAD binding site</fullName>
    </submittedName>
</protein>
<accession>A0A6J4P027</accession>
<feature type="compositionally biased region" description="Basic and acidic residues" evidence="1">
    <location>
        <begin position="175"/>
        <end position="187"/>
    </location>
</feature>
<evidence type="ECO:0000256" key="1">
    <source>
        <dbReference type="SAM" id="MobiDB-lite"/>
    </source>
</evidence>